<comment type="caution">
    <text evidence="3">The sequence shown here is derived from an EMBL/GenBank/DDBJ whole genome shotgun (WGS) entry which is preliminary data.</text>
</comment>
<dbReference type="Proteomes" id="UP000812844">
    <property type="component" value="Unassembled WGS sequence"/>
</dbReference>
<keyword evidence="4" id="KW-1185">Reference proteome</keyword>
<feature type="compositionally biased region" description="Low complexity" evidence="1">
    <location>
        <begin position="357"/>
        <end position="369"/>
    </location>
</feature>
<keyword evidence="2" id="KW-1133">Transmembrane helix</keyword>
<proteinExistence type="predicted"/>
<feature type="transmembrane region" description="Helical" evidence="2">
    <location>
        <begin position="101"/>
        <end position="119"/>
    </location>
</feature>
<feature type="region of interest" description="Disordered" evidence="1">
    <location>
        <begin position="349"/>
        <end position="439"/>
    </location>
</feature>
<sequence length="439" mass="46723">MGYESLSTVVVLVIVVIALAVWLPKRTANGMERVNEHREDRYSPSMHLVDADSGTRFSDVHTPQAKGAIMQSARSHGAVPSPERIAEVRRLRRAAIRRRRIIVVSLLAVVVAVLALSFPLRFSPLFALIPAVLLGVVLALGARASRHARAWERRVAAARASAAKPSAPPRAENRAAFDVAADRDAQDRSSGIVATTGVVTSEVPDGQSAPTDVLEQREIRRALRDAEREQAEALARRKERRREHDAAMAAQAADDARPVAAEPEPQPEPSAAQPQEASAEAAAPSQAEPDGHAIAVTDMTAELSSVTPARAIDAFDMATSQDLISFSLGAPRDGFDVATAEPQSLEIRSTRQVAKAVPVQEPETPVEPVVVEHADRAETRPAGTPEPAAAPEPAAEPEGALNDAVTFHEHEVEAQVDAPEASDDSLGTGLEAILARRGA</sequence>
<feature type="transmembrane region" description="Helical" evidence="2">
    <location>
        <begin position="125"/>
        <end position="144"/>
    </location>
</feature>
<evidence type="ECO:0000313" key="3">
    <source>
        <dbReference type="EMBL" id="MBW3083579.1"/>
    </source>
</evidence>
<evidence type="ECO:0008006" key="5">
    <source>
        <dbReference type="Google" id="ProtNLM"/>
    </source>
</evidence>
<evidence type="ECO:0000256" key="2">
    <source>
        <dbReference type="SAM" id="Phobius"/>
    </source>
</evidence>
<feature type="compositionally biased region" description="Low complexity" evidence="1">
    <location>
        <begin position="380"/>
        <end position="400"/>
    </location>
</feature>
<dbReference type="RefSeq" id="WP_219082905.1">
    <property type="nucleotide sequence ID" value="NZ_JAHBBD010000027.1"/>
</dbReference>
<gene>
    <name evidence="3" type="ORF">KIH73_09495</name>
</gene>
<evidence type="ECO:0000313" key="4">
    <source>
        <dbReference type="Proteomes" id="UP000812844"/>
    </source>
</evidence>
<reference evidence="3 4" key="1">
    <citation type="submission" date="2021-05" db="EMBL/GenBank/DDBJ databases">
        <title>Phylogenetic classification of ten novel species belonging to the genus Bifidobacterium comprising B. colchicus sp. nov., B. abeli sp. nov., B. bicoloris sp. nov., B. guerezis sp. nov., B. rosaliae sp. nov., B. santillanensis sp. nov., B. argentati sp. nov., B. amazzoni sp. nov., B. pluviali sp. nov., and B. pinnaculum sp. nov.</title>
        <authorList>
            <person name="Lugli G.A."/>
            <person name="Ruiz Garcia L."/>
            <person name="Margolles A."/>
            <person name="Ventura M."/>
        </authorList>
    </citation>
    <scope>NUCLEOTIDE SEQUENCE [LARGE SCALE GENOMIC DNA]</scope>
    <source>
        <strain evidence="3 4">6T3</strain>
    </source>
</reference>
<name>A0ABS6WBY5_9BIFI</name>
<feature type="region of interest" description="Disordered" evidence="1">
    <location>
        <begin position="230"/>
        <end position="299"/>
    </location>
</feature>
<feature type="compositionally biased region" description="Basic and acidic residues" evidence="1">
    <location>
        <begin position="370"/>
        <end position="379"/>
    </location>
</feature>
<dbReference type="EMBL" id="JAHBBD010000027">
    <property type="protein sequence ID" value="MBW3083579.1"/>
    <property type="molecule type" value="Genomic_DNA"/>
</dbReference>
<feature type="transmembrane region" description="Helical" evidence="2">
    <location>
        <begin position="6"/>
        <end position="23"/>
    </location>
</feature>
<feature type="compositionally biased region" description="Basic and acidic residues" evidence="1">
    <location>
        <begin position="230"/>
        <end position="246"/>
    </location>
</feature>
<protein>
    <recommendedName>
        <fullName evidence="5">Membrane associated protein</fullName>
    </recommendedName>
</protein>
<feature type="region of interest" description="Disordered" evidence="1">
    <location>
        <begin position="188"/>
        <end position="217"/>
    </location>
</feature>
<feature type="compositionally biased region" description="Low complexity" evidence="1">
    <location>
        <begin position="247"/>
        <end position="288"/>
    </location>
</feature>
<evidence type="ECO:0000256" key="1">
    <source>
        <dbReference type="SAM" id="MobiDB-lite"/>
    </source>
</evidence>
<keyword evidence="2" id="KW-0812">Transmembrane</keyword>
<accession>A0ABS6WBY5</accession>
<keyword evidence="2" id="KW-0472">Membrane</keyword>
<organism evidence="3 4">
    <name type="scientific">Bifidobacterium phasiani</name>
    <dbReference type="NCBI Taxonomy" id="2834431"/>
    <lineage>
        <taxon>Bacteria</taxon>
        <taxon>Bacillati</taxon>
        <taxon>Actinomycetota</taxon>
        <taxon>Actinomycetes</taxon>
        <taxon>Bifidobacteriales</taxon>
        <taxon>Bifidobacteriaceae</taxon>
        <taxon>Bifidobacterium</taxon>
    </lineage>
</organism>